<keyword evidence="1" id="KW-0472">Membrane</keyword>
<protein>
    <submittedName>
        <fullName evidence="2">Uncharacterized protein</fullName>
    </submittedName>
</protein>
<reference evidence="2 3" key="1">
    <citation type="submission" date="2024-02" db="EMBL/GenBank/DDBJ databases">
        <authorList>
            <person name="Chen Y."/>
            <person name="Shah S."/>
            <person name="Dougan E. K."/>
            <person name="Thang M."/>
            <person name="Chan C."/>
        </authorList>
    </citation>
    <scope>NUCLEOTIDE SEQUENCE [LARGE SCALE GENOMIC DNA]</scope>
</reference>
<keyword evidence="1" id="KW-1133">Transmembrane helix</keyword>
<feature type="transmembrane region" description="Helical" evidence="1">
    <location>
        <begin position="277"/>
        <end position="295"/>
    </location>
</feature>
<evidence type="ECO:0000256" key="1">
    <source>
        <dbReference type="SAM" id="Phobius"/>
    </source>
</evidence>
<name>A0ABP0LVV5_9DINO</name>
<proteinExistence type="predicted"/>
<dbReference type="Proteomes" id="UP001642484">
    <property type="component" value="Unassembled WGS sequence"/>
</dbReference>
<evidence type="ECO:0000313" key="2">
    <source>
        <dbReference type="EMBL" id="CAK9043366.1"/>
    </source>
</evidence>
<dbReference type="EMBL" id="CAXAMN010014446">
    <property type="protein sequence ID" value="CAK9043366.1"/>
    <property type="molecule type" value="Genomic_DNA"/>
</dbReference>
<gene>
    <name evidence="2" type="ORF">CCMP2556_LOCUS22961</name>
</gene>
<feature type="transmembrane region" description="Helical" evidence="1">
    <location>
        <begin position="244"/>
        <end position="265"/>
    </location>
</feature>
<feature type="transmembrane region" description="Helical" evidence="1">
    <location>
        <begin position="409"/>
        <end position="436"/>
    </location>
</feature>
<feature type="transmembrane region" description="Helical" evidence="1">
    <location>
        <begin position="448"/>
        <end position="471"/>
    </location>
</feature>
<comment type="caution">
    <text evidence="2">The sequence shown here is derived from an EMBL/GenBank/DDBJ whole genome shotgun (WGS) entry which is preliminary data.</text>
</comment>
<organism evidence="2 3">
    <name type="scientific">Durusdinium trenchii</name>
    <dbReference type="NCBI Taxonomy" id="1381693"/>
    <lineage>
        <taxon>Eukaryota</taxon>
        <taxon>Sar</taxon>
        <taxon>Alveolata</taxon>
        <taxon>Dinophyceae</taxon>
        <taxon>Suessiales</taxon>
        <taxon>Symbiodiniaceae</taxon>
        <taxon>Durusdinium</taxon>
    </lineage>
</organism>
<feature type="transmembrane region" description="Helical" evidence="1">
    <location>
        <begin position="151"/>
        <end position="170"/>
    </location>
</feature>
<feature type="transmembrane region" description="Helical" evidence="1">
    <location>
        <begin position="103"/>
        <end position="131"/>
    </location>
</feature>
<feature type="transmembrane region" description="Helical" evidence="1">
    <location>
        <begin position="381"/>
        <end position="403"/>
    </location>
</feature>
<dbReference type="GO" id="GO:0016757">
    <property type="term" value="F:glycosyltransferase activity"/>
    <property type="evidence" value="ECO:0007669"/>
    <property type="project" value="UniProtKB-KW"/>
</dbReference>
<evidence type="ECO:0000313" key="3">
    <source>
        <dbReference type="Proteomes" id="UP001642484"/>
    </source>
</evidence>
<feature type="transmembrane region" description="Helical" evidence="1">
    <location>
        <begin position="483"/>
        <end position="504"/>
    </location>
</feature>
<keyword evidence="1" id="KW-0812">Transmembrane</keyword>
<accession>A0ABP0LVV5</accession>
<keyword evidence="3" id="KW-1185">Reference proteome</keyword>
<sequence>MAPRLVQLQLPKVNPKEPGIISKCQEDCTWKLPIHDAASEISKMTLTDPELLRATVPSKALRFFGRALREKSFDREIYHLSSTTEKVHCFWSHSWHATAWTKILLLLVIYNGRAAIVAGMSAAVFAMALFYWGLLPGYPKVFPVEGATYEVGPWGLVAGCLVTVLVLFLWQPSTMRVFLDRICIHQRDQELKSAGIRAIGGILKHSETMLVLFEPTYITRLWTIFEIAGFLNTHRNDDGVSSGLIIMPTFLGPTAVAIFLSAAMINMSLLLNYGGRMQTILAVTCVVFCVCANGIHWLRGYFRWIDECCSQLKNFSMEKAHSHCCKSNHLNEAGSQIMCDREIITECIRLWFGSEEAFESCVRSEVSSLLIKGLQRQTFTFRWLVAACVPTCWVCGDLLVARLKVGETYFSIVAGVVLLGWWLGLIPVCALACFVLSSKLRRQRPNGCLDHMVTVMAASLVVVLVLSLYLLSIVLVGLVGDDLLGTCLWAPVVSLATVLAWRVWTQLHLRHLQSG</sequence>